<feature type="compositionally biased region" description="Basic and acidic residues" evidence="1">
    <location>
        <begin position="268"/>
        <end position="280"/>
    </location>
</feature>
<dbReference type="AlphaFoldDB" id="A0A1X6P087"/>
<dbReference type="EMBL" id="KV918959">
    <property type="protein sequence ID" value="OSX74176.1"/>
    <property type="molecule type" value="Genomic_DNA"/>
</dbReference>
<evidence type="ECO:0000256" key="1">
    <source>
        <dbReference type="SAM" id="MobiDB-lite"/>
    </source>
</evidence>
<dbReference type="Proteomes" id="UP000218209">
    <property type="component" value="Unassembled WGS sequence"/>
</dbReference>
<sequence>MRVAPPWARPHHDAVARLGLSNSRAGRRGATLQGTLVFMPFPPTNRGADGGHARYLHGPGVASRGRHAHAPSKAFMGVGRRWRPPTGRRGRCRPAPLPLPQRGCSPPSTTPSPPPPPHPPTSPLPQRRVLGRRRCRVAAQRREGAFDAEHRRRVPRARRERRPQPPPVGAGACLPRAHDVVKGERRRARRGGIHGPPVAADAAARAGEALLRRLPVRVVVVVVPLVGLPIVVGRAGGGGGRRRRCRGRRRRRHVVWVRHVPHARQLRVDGHEARREDIDGGRGAVAAARQVGRHVPDRRRRRRRRPRRVPLDGVRLGVVRVVVAAVAAWRGAAEEDGADEGGDGHDAGNDAANDGGEVDAPGLGGGGGRGVFAAVGCAR</sequence>
<accession>A0A1X6P087</accession>
<feature type="compositionally biased region" description="Basic residues" evidence="1">
    <location>
        <begin position="296"/>
        <end position="306"/>
    </location>
</feature>
<feature type="region of interest" description="Disordered" evidence="1">
    <location>
        <begin position="268"/>
        <end position="306"/>
    </location>
</feature>
<feature type="compositionally biased region" description="Low complexity" evidence="1">
    <location>
        <begin position="349"/>
        <end position="361"/>
    </location>
</feature>
<keyword evidence="2" id="KW-1133">Transmembrane helix</keyword>
<feature type="compositionally biased region" description="Pro residues" evidence="1">
    <location>
        <begin position="108"/>
        <end position="123"/>
    </location>
</feature>
<keyword evidence="2" id="KW-0472">Membrane</keyword>
<evidence type="ECO:0000313" key="3">
    <source>
        <dbReference type="EMBL" id="OSX74176.1"/>
    </source>
</evidence>
<name>A0A1X6P087_PORUM</name>
<gene>
    <name evidence="3" type="ORF">BU14_0303s0008</name>
</gene>
<feature type="compositionally biased region" description="Basic and acidic residues" evidence="1">
    <location>
        <begin position="140"/>
        <end position="150"/>
    </location>
</feature>
<proteinExistence type="predicted"/>
<evidence type="ECO:0000313" key="4">
    <source>
        <dbReference type="Proteomes" id="UP000218209"/>
    </source>
</evidence>
<feature type="transmembrane region" description="Helical" evidence="2">
    <location>
        <begin position="214"/>
        <end position="236"/>
    </location>
</feature>
<feature type="compositionally biased region" description="Basic residues" evidence="1">
    <location>
        <begin position="80"/>
        <end position="92"/>
    </location>
</feature>
<feature type="compositionally biased region" description="Basic residues" evidence="1">
    <location>
        <begin position="151"/>
        <end position="161"/>
    </location>
</feature>
<keyword evidence="4" id="KW-1185">Reference proteome</keyword>
<evidence type="ECO:0000256" key="2">
    <source>
        <dbReference type="SAM" id="Phobius"/>
    </source>
</evidence>
<feature type="region of interest" description="Disordered" evidence="1">
    <location>
        <begin position="43"/>
        <end position="174"/>
    </location>
</feature>
<feature type="region of interest" description="Disordered" evidence="1">
    <location>
        <begin position="333"/>
        <end position="365"/>
    </location>
</feature>
<reference evidence="3 4" key="1">
    <citation type="submission" date="2017-03" db="EMBL/GenBank/DDBJ databases">
        <title>WGS assembly of Porphyra umbilicalis.</title>
        <authorList>
            <person name="Brawley S.H."/>
            <person name="Blouin N.A."/>
            <person name="Ficko-Blean E."/>
            <person name="Wheeler G.L."/>
            <person name="Lohr M."/>
            <person name="Goodson H.V."/>
            <person name="Jenkins J.W."/>
            <person name="Blaby-Haas C.E."/>
            <person name="Helliwell K.E."/>
            <person name="Chan C."/>
            <person name="Marriage T."/>
            <person name="Bhattacharya D."/>
            <person name="Klein A.S."/>
            <person name="Badis Y."/>
            <person name="Brodie J."/>
            <person name="Cao Y."/>
            <person name="Collen J."/>
            <person name="Dittami S.M."/>
            <person name="Gachon C.M."/>
            <person name="Green B.R."/>
            <person name="Karpowicz S."/>
            <person name="Kim J.W."/>
            <person name="Kudahl U."/>
            <person name="Lin S."/>
            <person name="Michel G."/>
            <person name="Mittag M."/>
            <person name="Olson B.J."/>
            <person name="Pangilinan J."/>
            <person name="Peng Y."/>
            <person name="Qiu H."/>
            <person name="Shu S."/>
            <person name="Singer J.T."/>
            <person name="Smith A.G."/>
            <person name="Sprecher B.N."/>
            <person name="Wagner V."/>
            <person name="Wang W."/>
            <person name="Wang Z.-Y."/>
            <person name="Yan J."/>
            <person name="Yarish C."/>
            <person name="Zoeuner-Riek S."/>
            <person name="Zhuang Y."/>
            <person name="Zou Y."/>
            <person name="Lindquist E.A."/>
            <person name="Grimwood J."/>
            <person name="Barry K."/>
            <person name="Rokhsar D.S."/>
            <person name="Schmutz J."/>
            <person name="Stiller J.W."/>
            <person name="Grossman A.R."/>
            <person name="Prochnik S.E."/>
        </authorList>
    </citation>
    <scope>NUCLEOTIDE SEQUENCE [LARGE SCALE GENOMIC DNA]</scope>
    <source>
        <strain evidence="3">4086291</strain>
    </source>
</reference>
<keyword evidence="2" id="KW-0812">Transmembrane</keyword>
<organism evidence="3 4">
    <name type="scientific">Porphyra umbilicalis</name>
    <name type="common">Purple laver</name>
    <name type="synonym">Red alga</name>
    <dbReference type="NCBI Taxonomy" id="2786"/>
    <lineage>
        <taxon>Eukaryota</taxon>
        <taxon>Rhodophyta</taxon>
        <taxon>Bangiophyceae</taxon>
        <taxon>Bangiales</taxon>
        <taxon>Bangiaceae</taxon>
        <taxon>Porphyra</taxon>
    </lineage>
</organism>
<protein>
    <submittedName>
        <fullName evidence="3">Uncharacterized protein</fullName>
    </submittedName>
</protein>